<dbReference type="Pfam" id="PF00561">
    <property type="entry name" value="Abhydrolase_1"/>
    <property type="match status" value="1"/>
</dbReference>
<dbReference type="PRINTS" id="PR00793">
    <property type="entry name" value="PROAMNOPTASE"/>
</dbReference>
<evidence type="ECO:0000256" key="1">
    <source>
        <dbReference type="ARBA" id="ARBA00010088"/>
    </source>
</evidence>
<keyword evidence="2 4" id="KW-0378">Hydrolase</keyword>
<dbReference type="RefSeq" id="WP_264716040.1">
    <property type="nucleotide sequence ID" value="NZ_JAPDNT010000030.1"/>
</dbReference>
<dbReference type="Gene3D" id="3.40.50.1820">
    <property type="entry name" value="alpha/beta hydrolase"/>
    <property type="match status" value="1"/>
</dbReference>
<dbReference type="EMBL" id="JAPDNT010000030">
    <property type="protein sequence ID" value="MCW3477115.1"/>
    <property type="molecule type" value="Genomic_DNA"/>
</dbReference>
<protein>
    <submittedName>
        <fullName evidence="4">Alpha/beta fold hydrolase</fullName>
    </submittedName>
</protein>
<dbReference type="PANTHER" id="PTHR43798:SF33">
    <property type="entry name" value="HYDROLASE, PUTATIVE (AFU_ORTHOLOGUE AFUA_2G14860)-RELATED"/>
    <property type="match status" value="1"/>
</dbReference>
<dbReference type="Proteomes" id="UP001165679">
    <property type="component" value="Unassembled WGS sequence"/>
</dbReference>
<dbReference type="GO" id="GO:0006508">
    <property type="term" value="P:proteolysis"/>
    <property type="evidence" value="ECO:0007669"/>
    <property type="project" value="InterPro"/>
</dbReference>
<comment type="caution">
    <text evidence="4">The sequence shown here is derived from an EMBL/GenBank/DDBJ whole genome shotgun (WGS) entry which is preliminary data.</text>
</comment>
<dbReference type="InterPro" id="IPR050266">
    <property type="entry name" value="AB_hydrolase_sf"/>
</dbReference>
<comment type="similarity">
    <text evidence="1">Belongs to the peptidase S33 family.</text>
</comment>
<name>A0AA41YVB2_9PROT</name>
<feature type="domain" description="AB hydrolase-1" evidence="3">
    <location>
        <begin position="34"/>
        <end position="268"/>
    </location>
</feature>
<evidence type="ECO:0000256" key="2">
    <source>
        <dbReference type="ARBA" id="ARBA00022801"/>
    </source>
</evidence>
<dbReference type="PANTHER" id="PTHR43798">
    <property type="entry name" value="MONOACYLGLYCEROL LIPASE"/>
    <property type="match status" value="1"/>
</dbReference>
<reference evidence="4" key="1">
    <citation type="submission" date="2022-09" db="EMBL/GenBank/DDBJ databases">
        <title>Rhodovastum sp. nov. RN2-1 isolated from soil in Seongnam, South Korea.</title>
        <authorList>
            <person name="Le N.T."/>
        </authorList>
    </citation>
    <scope>NUCLEOTIDE SEQUENCE</scope>
    <source>
        <strain evidence="4">RN2-1</strain>
    </source>
</reference>
<dbReference type="InterPro" id="IPR002410">
    <property type="entry name" value="Peptidase_S33"/>
</dbReference>
<proteinExistence type="inferred from homology"/>
<organism evidence="4 5">
    <name type="scientific">Limobrevibacterium gyesilva</name>
    <dbReference type="NCBI Taxonomy" id="2991712"/>
    <lineage>
        <taxon>Bacteria</taxon>
        <taxon>Pseudomonadati</taxon>
        <taxon>Pseudomonadota</taxon>
        <taxon>Alphaproteobacteria</taxon>
        <taxon>Acetobacterales</taxon>
        <taxon>Acetobacteraceae</taxon>
        <taxon>Limobrevibacterium</taxon>
    </lineage>
</organism>
<dbReference type="AlphaFoldDB" id="A0AA41YVB2"/>
<evidence type="ECO:0000259" key="3">
    <source>
        <dbReference type="Pfam" id="PF00561"/>
    </source>
</evidence>
<keyword evidence="5" id="KW-1185">Reference proteome</keyword>
<evidence type="ECO:0000313" key="5">
    <source>
        <dbReference type="Proteomes" id="UP001165679"/>
    </source>
</evidence>
<dbReference type="InterPro" id="IPR000073">
    <property type="entry name" value="AB_hydrolase_1"/>
</dbReference>
<evidence type="ECO:0000313" key="4">
    <source>
        <dbReference type="EMBL" id="MCW3477115.1"/>
    </source>
</evidence>
<accession>A0AA41YVB2</accession>
<dbReference type="SUPFAM" id="SSF53474">
    <property type="entry name" value="alpha/beta-Hydrolases"/>
    <property type="match status" value="1"/>
</dbReference>
<reference evidence="4" key="2">
    <citation type="submission" date="2022-10" db="EMBL/GenBank/DDBJ databases">
        <authorList>
            <person name="Trinh H.N."/>
        </authorList>
    </citation>
    <scope>NUCLEOTIDE SEQUENCE</scope>
    <source>
        <strain evidence="4">RN2-1</strain>
    </source>
</reference>
<dbReference type="InterPro" id="IPR029058">
    <property type="entry name" value="AB_hydrolase_fold"/>
</dbReference>
<gene>
    <name evidence="4" type="ORF">OL599_21320</name>
</gene>
<sequence length="289" mass="31583">MRARIRDTEIYFDIEGAGLVPNGTRMREKPPAFVLHGGPGGDHTGFKPGMSPLAEKMQLVYVDHRGQGRSAKGDPATYTLDENVEDLEALRRHLGLGPVVTIGTSYGGMVAMAYAARYPASVSHLVLIVTAAHAGFNARARQIVAERGTPEQKSVCDQLWAGELDTVEKLRRYYDVMGPLYSRKFDPVAAAASRARGSLTPEALNRAFAPGGFLQSFDLRPELSAITAPTLILAGRHDWICPPEFSEEIHRLIPGSDLRIFEESSHSIRGDEPQALLDAIAGFIVYNTR</sequence>
<dbReference type="PRINTS" id="PR00111">
    <property type="entry name" value="ABHYDROLASE"/>
</dbReference>
<dbReference type="GO" id="GO:0016020">
    <property type="term" value="C:membrane"/>
    <property type="evidence" value="ECO:0007669"/>
    <property type="project" value="TreeGrafter"/>
</dbReference>
<dbReference type="GO" id="GO:0008233">
    <property type="term" value="F:peptidase activity"/>
    <property type="evidence" value="ECO:0007669"/>
    <property type="project" value="InterPro"/>
</dbReference>